<keyword evidence="2" id="KW-1185">Reference proteome</keyword>
<dbReference type="Proteomes" id="UP001186974">
    <property type="component" value="Unassembled WGS sequence"/>
</dbReference>
<reference evidence="1" key="1">
    <citation type="submission" date="2024-09" db="EMBL/GenBank/DDBJ databases">
        <title>Black Yeasts Isolated from many extreme environments.</title>
        <authorList>
            <person name="Coleine C."/>
            <person name="Stajich J.E."/>
            <person name="Selbmann L."/>
        </authorList>
    </citation>
    <scope>NUCLEOTIDE SEQUENCE</scope>
    <source>
        <strain evidence="1">CCFEE 5737</strain>
    </source>
</reference>
<accession>A0ACC3DL86</accession>
<dbReference type="EMBL" id="JAWDJW010002910">
    <property type="protein sequence ID" value="KAK3077382.1"/>
    <property type="molecule type" value="Genomic_DNA"/>
</dbReference>
<comment type="caution">
    <text evidence="1">The sequence shown here is derived from an EMBL/GenBank/DDBJ whole genome shotgun (WGS) entry which is preliminary data.</text>
</comment>
<evidence type="ECO:0000313" key="1">
    <source>
        <dbReference type="EMBL" id="KAK3077382.1"/>
    </source>
</evidence>
<evidence type="ECO:0000313" key="2">
    <source>
        <dbReference type="Proteomes" id="UP001186974"/>
    </source>
</evidence>
<protein>
    <submittedName>
        <fullName evidence="1">Uncharacterized protein</fullName>
    </submittedName>
</protein>
<feature type="non-terminal residue" evidence="1">
    <location>
        <position position="1"/>
    </location>
</feature>
<sequence>SPYTLSNQSSIASTPATTARGKRSSNALSTTYESILDEYPERPPTGDWTQDVLTAALRNTTKETHEVSSGVSGSSQYSEHNVHPERIPQRVSSIASRGERLSSNAHEPTSQTKPMLHRQPSSRASASPRPGAEAYASFAASPWNTPNTLLVPSLQHRKEAPYIHPQDNFSIHSRGGGRHVFVYKRDCHEVEGDVRFGGGIDVGSWQTRSTSPGLTEDTEFLDAARGVDGSSRSGRVGADERETDVPVQTGYRLSRAFVPEEVDPLMMPQEEDIDAEKPRAALPEELAGIPQTSTNGHAGSGSRERSVDTLHERLQVVSEEDSRSILHVNVNRMGTFRSQASHDTRFSDTRAGSVLSMSSAQTGSAQTMSLQRPPAETKPELVHHRSTKSLKATFTPAAAGNGIASEEMPEVPPRAEIEAHKRTNGNDRKRDNGKEWKSSVSTSRSHSTRSTHSAKKKKSDMSLRLEQLKEELRQENEALREELRQQKTHVEGVAAAVVEGHEESDEESLYETPEGSRSGTPMPMPGKYPG</sequence>
<proteinExistence type="predicted"/>
<gene>
    <name evidence="1" type="ORF">LTS18_010421</name>
</gene>
<organism evidence="1 2">
    <name type="scientific">Coniosporium uncinatum</name>
    <dbReference type="NCBI Taxonomy" id="93489"/>
    <lineage>
        <taxon>Eukaryota</taxon>
        <taxon>Fungi</taxon>
        <taxon>Dikarya</taxon>
        <taxon>Ascomycota</taxon>
        <taxon>Pezizomycotina</taxon>
        <taxon>Dothideomycetes</taxon>
        <taxon>Dothideomycetes incertae sedis</taxon>
        <taxon>Coniosporium</taxon>
    </lineage>
</organism>
<name>A0ACC3DL86_9PEZI</name>